<dbReference type="HAMAP" id="MF_00048">
    <property type="entry name" value="UPF0102"/>
    <property type="match status" value="1"/>
</dbReference>
<dbReference type="PANTHER" id="PTHR34039:SF1">
    <property type="entry name" value="UPF0102 PROTEIN YRAN"/>
    <property type="match status" value="1"/>
</dbReference>
<evidence type="ECO:0000256" key="1">
    <source>
        <dbReference type="ARBA" id="ARBA00006738"/>
    </source>
</evidence>
<dbReference type="EMBL" id="JBHSCY010000001">
    <property type="protein sequence ID" value="MFC4267840.1"/>
    <property type="molecule type" value="Genomic_DNA"/>
</dbReference>
<sequence>MADHNDLGKKGEQLAIDFLLENNYTILETNYRYLKAEVDIIAQKEDVLVAIEVKTRTSNYFGNPQDFVNPKKIKLLLSAIDNYVVERDLDVEVRFDIIAIITNKKQTIIEHLKDAFLHF</sequence>
<protein>
    <recommendedName>
        <fullName evidence="2">UPF0102 protein ACFOWD_02885</fullName>
    </recommendedName>
</protein>
<dbReference type="InterPro" id="IPR003509">
    <property type="entry name" value="UPF0102_YraN-like"/>
</dbReference>
<dbReference type="PANTHER" id="PTHR34039">
    <property type="entry name" value="UPF0102 PROTEIN YRAN"/>
    <property type="match status" value="1"/>
</dbReference>
<evidence type="ECO:0000313" key="3">
    <source>
        <dbReference type="EMBL" id="MFC4267840.1"/>
    </source>
</evidence>
<proteinExistence type="inferred from homology"/>
<dbReference type="InterPro" id="IPR011335">
    <property type="entry name" value="Restrct_endonuc-II-like"/>
</dbReference>
<dbReference type="Gene3D" id="3.40.1350.10">
    <property type="match status" value="1"/>
</dbReference>
<reference evidence="4" key="1">
    <citation type="journal article" date="2019" name="Int. J. Syst. Evol. Microbiol.">
        <title>The Global Catalogue of Microorganisms (GCM) 10K type strain sequencing project: providing services to taxonomists for standard genome sequencing and annotation.</title>
        <authorList>
            <consortium name="The Broad Institute Genomics Platform"/>
            <consortium name="The Broad Institute Genome Sequencing Center for Infectious Disease"/>
            <person name="Wu L."/>
            <person name="Ma J."/>
        </authorList>
    </citation>
    <scope>NUCLEOTIDE SEQUENCE [LARGE SCALE GENOMIC DNA]</scope>
    <source>
        <strain evidence="4">CECT 8655</strain>
    </source>
</reference>
<keyword evidence="4" id="KW-1185">Reference proteome</keyword>
<dbReference type="SUPFAM" id="SSF52980">
    <property type="entry name" value="Restriction endonuclease-like"/>
    <property type="match status" value="1"/>
</dbReference>
<gene>
    <name evidence="3" type="ORF">ACFOWD_02885</name>
</gene>
<dbReference type="Pfam" id="PF02021">
    <property type="entry name" value="UPF0102"/>
    <property type="match status" value="1"/>
</dbReference>
<comment type="caution">
    <text evidence="3">The sequence shown here is derived from an EMBL/GenBank/DDBJ whole genome shotgun (WGS) entry which is preliminary data.</text>
</comment>
<dbReference type="InterPro" id="IPR011856">
    <property type="entry name" value="tRNA_endonuc-like_dom_sf"/>
</dbReference>
<evidence type="ECO:0000256" key="2">
    <source>
        <dbReference type="HAMAP-Rule" id="MF_00048"/>
    </source>
</evidence>
<evidence type="ECO:0000313" key="4">
    <source>
        <dbReference type="Proteomes" id="UP001595826"/>
    </source>
</evidence>
<dbReference type="RefSeq" id="WP_377407958.1">
    <property type="nucleotide sequence ID" value="NZ_JBHSCY010000001.1"/>
</dbReference>
<organism evidence="3 4">
    <name type="scientific">Polaribacter marinivivus</name>
    <dbReference type="NCBI Taxonomy" id="1524260"/>
    <lineage>
        <taxon>Bacteria</taxon>
        <taxon>Pseudomonadati</taxon>
        <taxon>Bacteroidota</taxon>
        <taxon>Flavobacteriia</taxon>
        <taxon>Flavobacteriales</taxon>
        <taxon>Flavobacteriaceae</taxon>
    </lineage>
</organism>
<dbReference type="Proteomes" id="UP001595826">
    <property type="component" value="Unassembled WGS sequence"/>
</dbReference>
<dbReference type="CDD" id="cd20736">
    <property type="entry name" value="PoNe_Nuclease"/>
    <property type="match status" value="1"/>
</dbReference>
<name>A0ABV8R622_9FLAO</name>
<comment type="similarity">
    <text evidence="1 2">Belongs to the UPF0102 family.</text>
</comment>
<accession>A0ABV8R622</accession>